<evidence type="ECO:0000313" key="2">
    <source>
        <dbReference type="EMBL" id="OXR44713.1"/>
    </source>
</evidence>
<protein>
    <submittedName>
        <fullName evidence="2">NADPH-dependent stearoyl-CoA 9-desaturase</fullName>
        <ecNumber evidence="2">1.14.19.-</ecNumber>
    </submittedName>
</protein>
<keyword evidence="3" id="KW-1185">Reference proteome</keyword>
<proteinExistence type="predicted"/>
<dbReference type="Proteomes" id="UP000215506">
    <property type="component" value="Unassembled WGS sequence"/>
</dbReference>
<dbReference type="EMBL" id="NGAF01000006">
    <property type="protein sequence ID" value="OXR44713.1"/>
    <property type="molecule type" value="Genomic_DNA"/>
</dbReference>
<name>A0A231H6R7_9NOCA</name>
<reference evidence="2 3" key="1">
    <citation type="submission" date="2017-07" db="EMBL/GenBank/DDBJ databases">
        <title>First draft Genome Sequence of Nocardia cerradoensis isolated from human infection.</title>
        <authorList>
            <person name="Carrasco G."/>
        </authorList>
    </citation>
    <scope>NUCLEOTIDE SEQUENCE [LARGE SCALE GENOMIC DNA]</scope>
    <source>
        <strain evidence="2 3">CNM20130759</strain>
    </source>
</reference>
<dbReference type="Pfam" id="PF00487">
    <property type="entry name" value="FA_desaturase"/>
    <property type="match status" value="1"/>
</dbReference>
<dbReference type="InterPro" id="IPR012171">
    <property type="entry name" value="Fatty_acid_desaturase"/>
</dbReference>
<dbReference type="GO" id="GO:0016020">
    <property type="term" value="C:membrane"/>
    <property type="evidence" value="ECO:0007669"/>
    <property type="project" value="TreeGrafter"/>
</dbReference>
<evidence type="ECO:0000313" key="3">
    <source>
        <dbReference type="Proteomes" id="UP000215506"/>
    </source>
</evidence>
<gene>
    <name evidence="2" type="primary">desA3_2</name>
    <name evidence="2" type="ORF">B7C42_03507</name>
</gene>
<evidence type="ECO:0000259" key="1">
    <source>
        <dbReference type="Pfam" id="PF00487"/>
    </source>
</evidence>
<dbReference type="GO" id="GO:0016717">
    <property type="term" value="F:oxidoreductase activity, acting on paired donors, with oxidation of a pair of donors resulting in the reduction of molecular oxygen to two molecules of water"/>
    <property type="evidence" value="ECO:0007669"/>
    <property type="project" value="TreeGrafter"/>
</dbReference>
<comment type="caution">
    <text evidence="2">The sequence shown here is derived from an EMBL/GenBank/DDBJ whole genome shotgun (WGS) entry which is preliminary data.</text>
</comment>
<accession>A0A231H6R7</accession>
<dbReference type="GO" id="GO:0008610">
    <property type="term" value="P:lipid biosynthetic process"/>
    <property type="evidence" value="ECO:0007669"/>
    <property type="project" value="UniProtKB-ARBA"/>
</dbReference>
<organism evidence="2 3">
    <name type="scientific">Nocardia cerradoensis</name>
    <dbReference type="NCBI Taxonomy" id="85688"/>
    <lineage>
        <taxon>Bacteria</taxon>
        <taxon>Bacillati</taxon>
        <taxon>Actinomycetota</taxon>
        <taxon>Actinomycetes</taxon>
        <taxon>Mycobacteriales</taxon>
        <taxon>Nocardiaceae</taxon>
        <taxon>Nocardia</taxon>
    </lineage>
</organism>
<dbReference type="EC" id="1.14.19.-" evidence="2"/>
<dbReference type="RefSeq" id="WP_094025869.1">
    <property type="nucleotide sequence ID" value="NZ_NGAF01000006.1"/>
</dbReference>
<dbReference type="AlphaFoldDB" id="A0A231H6R7"/>
<sequence length="409" mass="45952">MAITEIGAYAHLGPADIEALGRELDRIRADVEADLGAHDANYIRRTIVFQRTLDAAARLIILGGRGRLAWLLGTAGLATAKSVENMEIGHNVSHGQWDWMNDPEIHSTTWEWDMAGLSAQWRYAHNVRHHLYTNVLGMDDDIGFGVMRVTRDQRWHPRLLLQPLQNVLLAATFEWGIAWHDLDSAHDRAADPAEKAGQTRALLGKLMRQAGKDYVLFPALSGKRWRRTLFANLGANLLRNLWAYLVIFCGHFPDGAEKFTPSVLESETKAEWYLRQMLGTANFDAGRVQAFMSGNLCYQIEHHLFPDLPSNRYREIATRVRALCEEFDLPYTTGPLLRQYALTLRTIHKLALPDRFLTATSDDAPETASERKFLGYRPFAAADGAPSRSRRGLRTALRAVAAKTALPTG</sequence>
<dbReference type="InterPro" id="IPR005804">
    <property type="entry name" value="FA_desaturase_dom"/>
</dbReference>
<dbReference type="CDD" id="cd03506">
    <property type="entry name" value="Delta6-FADS-like"/>
    <property type="match status" value="1"/>
</dbReference>
<dbReference type="PANTHER" id="PTHR19353">
    <property type="entry name" value="FATTY ACID DESATURASE 2"/>
    <property type="match status" value="1"/>
</dbReference>
<keyword evidence="2" id="KW-0560">Oxidoreductase</keyword>
<dbReference type="PANTHER" id="PTHR19353:SF19">
    <property type="entry name" value="DELTA(5) FATTY ACID DESATURASE C-RELATED"/>
    <property type="match status" value="1"/>
</dbReference>
<feature type="domain" description="Fatty acid desaturase" evidence="1">
    <location>
        <begin position="70"/>
        <end position="333"/>
    </location>
</feature>